<dbReference type="EMBL" id="CP035033">
    <property type="protein sequence ID" value="QAB15636.1"/>
    <property type="molecule type" value="Genomic_DNA"/>
</dbReference>
<dbReference type="Proteomes" id="UP000285478">
    <property type="component" value="Chromosome"/>
</dbReference>
<evidence type="ECO:0000313" key="1">
    <source>
        <dbReference type="EMBL" id="QAB15636.1"/>
    </source>
</evidence>
<name>A0A410H409_9GAMM</name>
<dbReference type="RefSeq" id="WP_128385051.1">
    <property type="nucleotide sequence ID" value="NZ_CP035033.1"/>
</dbReference>
<sequence length="355" mass="40460">MKHALYLPSTPLNVLLSAAHAVEQRHEQSAVLWLIDQKRVDDNPYYEVLQAWPDSPFEEINLFRGTAVGWRKLAERRENFQRMQQLLESRHFSDVLVGSDRRVEFQYIMHLLSQTGQPPKGHYLDDGLYSYAGRPYHPVKDRINAGLKKLFYGAWWQEPYTIGSSKWIDDVWVMAPDLVCDPLKAKNCHRLPPTLFTAPELATLSEALLAHFGESSEDYRTLDVVILLSHPNNIQKMPGYETNLKGMIEHFVGDKQRIAVKYHPRMPGEDAFELKALGVEKVIPSSIAFEFLLPLFKPNAKLFGDVGSSLLMAKWLRPDLDGTAILDENNAFQRRFLTLFQQAGLAVKAPGDGFV</sequence>
<dbReference type="AlphaFoldDB" id="A0A410H409"/>
<organism evidence="1 2">
    <name type="scientific">Hydrogenovibrio thermophilus</name>
    <dbReference type="NCBI Taxonomy" id="265883"/>
    <lineage>
        <taxon>Bacteria</taxon>
        <taxon>Pseudomonadati</taxon>
        <taxon>Pseudomonadota</taxon>
        <taxon>Gammaproteobacteria</taxon>
        <taxon>Thiotrichales</taxon>
        <taxon>Piscirickettsiaceae</taxon>
        <taxon>Hydrogenovibrio</taxon>
    </lineage>
</organism>
<gene>
    <name evidence="1" type="ORF">EPV75_08140</name>
</gene>
<dbReference type="KEGG" id="htr:EPV75_08140"/>
<accession>A0A410H409</accession>
<keyword evidence="2" id="KW-1185">Reference proteome</keyword>
<evidence type="ECO:0000313" key="2">
    <source>
        <dbReference type="Proteomes" id="UP000285478"/>
    </source>
</evidence>
<protein>
    <submittedName>
        <fullName evidence="1">Uncharacterized protein</fullName>
    </submittedName>
</protein>
<reference evidence="1 2" key="1">
    <citation type="journal article" date="2018" name="Environ. Microbiol.">
        <title>Genomes of ubiquitous marine and hypersaline Hydrogenovibrio, Thiomicrorhabdus and Thiomicrospira spp. encode a diversity of mechanisms to sustain chemolithoautotrophy in heterogeneous environments.</title>
        <authorList>
            <person name="Scott K.M."/>
            <person name="Williams J."/>
            <person name="Porter C.M.B."/>
            <person name="Russel S."/>
            <person name="Harmer T.L."/>
            <person name="Paul J.H."/>
            <person name="Antonen K.M."/>
            <person name="Bridges M.K."/>
            <person name="Camper G.J."/>
            <person name="Campla C.K."/>
            <person name="Casella L.G."/>
            <person name="Chase E."/>
            <person name="Conrad J.W."/>
            <person name="Cruz M.C."/>
            <person name="Dunlap D.S."/>
            <person name="Duran L."/>
            <person name="Fahsbender E.M."/>
            <person name="Goldsmith D.B."/>
            <person name="Keeley R.F."/>
            <person name="Kondoff M.R."/>
            <person name="Kussy B.I."/>
            <person name="Lane M.K."/>
            <person name="Lawler S."/>
            <person name="Leigh B.A."/>
            <person name="Lewis C."/>
            <person name="Lostal L.M."/>
            <person name="Marking D."/>
            <person name="Mancera P.A."/>
            <person name="McClenthan E.C."/>
            <person name="McIntyre E.A."/>
            <person name="Mine J.A."/>
            <person name="Modi S."/>
            <person name="Moore B.D."/>
            <person name="Morgan W.A."/>
            <person name="Nelson K.M."/>
            <person name="Nguyen K.N."/>
            <person name="Ogburn N."/>
            <person name="Parrino D.G."/>
            <person name="Pedapudi A.D."/>
            <person name="Pelham R.P."/>
            <person name="Preece A.M."/>
            <person name="Rampersad E.A."/>
            <person name="Richardson J.C."/>
            <person name="Rodgers C.M."/>
            <person name="Schaffer B.L."/>
            <person name="Sheridan N.E."/>
            <person name="Solone M.R."/>
            <person name="Staley Z.R."/>
            <person name="Tabuchi M."/>
            <person name="Waide R.J."/>
            <person name="Wanjugi P.W."/>
            <person name="Young S."/>
            <person name="Clum A."/>
            <person name="Daum C."/>
            <person name="Huntemann M."/>
            <person name="Ivanova N."/>
            <person name="Kyrpides N."/>
            <person name="Mikhailova N."/>
            <person name="Palaniappan K."/>
            <person name="Pillay M."/>
            <person name="Reddy T.B.K."/>
            <person name="Shapiro N."/>
            <person name="Stamatis D."/>
            <person name="Varghese N."/>
            <person name="Woyke T."/>
            <person name="Boden R."/>
            <person name="Freyermuth S.K."/>
            <person name="Kerfeld C.A."/>
        </authorList>
    </citation>
    <scope>NUCLEOTIDE SEQUENCE [LARGE SCALE GENOMIC DNA]</scope>
    <source>
        <strain evidence="1 2">JR-2</strain>
    </source>
</reference>
<proteinExistence type="predicted"/>